<evidence type="ECO:0000313" key="1">
    <source>
        <dbReference type="EMBL" id="QLH06318.1"/>
    </source>
</evidence>
<proteinExistence type="predicted"/>
<reference evidence="1 2" key="1">
    <citation type="submission" date="2018-02" db="EMBL/GenBank/DDBJ databases">
        <title>Complete genome of Nitrosopumilus ureaphilus PS0.</title>
        <authorList>
            <person name="Qin W."/>
            <person name="Zheng Y."/>
            <person name="Stahl D.A."/>
        </authorList>
    </citation>
    <scope>NUCLEOTIDE SEQUENCE [LARGE SCALE GENOMIC DNA]</scope>
    <source>
        <strain evidence="1 2">PS0</strain>
    </source>
</reference>
<dbReference type="OrthoDB" id="12009at2157"/>
<dbReference type="EMBL" id="CP026995">
    <property type="protein sequence ID" value="QLH06318.1"/>
    <property type="molecule type" value="Genomic_DNA"/>
</dbReference>
<dbReference type="KEGG" id="nue:C5F50_03930"/>
<organism evidence="1 2">
    <name type="scientific">Nitrosopumilus ureiphilus</name>
    <dbReference type="NCBI Taxonomy" id="1470067"/>
    <lineage>
        <taxon>Archaea</taxon>
        <taxon>Nitrososphaerota</taxon>
        <taxon>Nitrososphaeria</taxon>
        <taxon>Nitrosopumilales</taxon>
        <taxon>Nitrosopumilaceae</taxon>
        <taxon>Nitrosopumilus</taxon>
    </lineage>
</organism>
<evidence type="ECO:0000313" key="2">
    <source>
        <dbReference type="Proteomes" id="UP000509478"/>
    </source>
</evidence>
<keyword evidence="2" id="KW-1185">Reference proteome</keyword>
<gene>
    <name evidence="1" type="ORF">C5F50_03930</name>
</gene>
<dbReference type="RefSeq" id="WP_179372390.1">
    <property type="nucleotide sequence ID" value="NZ_CP026995.1"/>
</dbReference>
<sequence>MQQATKCVWQFHDKKDELANVFNYFRLCTNEAIRISDEKNITSRNTMHHELYEHLRNNSDFYAKYVHGSLSVAKARLKLYRATKKKKPNANRPYVKRDMITLDNQSFKIIDGYLRFPIRAKQYLFVKLASYVMEQIENTKLGSITLTPEKLIISYSKEIIQSAPKDFVGIDRNLENATSYDSMGKFMFYDLKKSNGIKQKYREVKSHFKRNDARIKKKLFTKYGKKEKNRVHQLLHNVSKRITSQNQ</sequence>
<dbReference type="AlphaFoldDB" id="A0A7D5R623"/>
<dbReference type="GeneID" id="56067188"/>
<accession>A0A7D5R623</accession>
<name>A0A7D5R623_9ARCH</name>
<dbReference type="Proteomes" id="UP000509478">
    <property type="component" value="Chromosome"/>
</dbReference>
<protein>
    <recommendedName>
        <fullName evidence="3">Transposase</fullName>
    </recommendedName>
</protein>
<evidence type="ECO:0008006" key="3">
    <source>
        <dbReference type="Google" id="ProtNLM"/>
    </source>
</evidence>